<reference evidence="3 4" key="1">
    <citation type="submission" date="2013-12" db="EMBL/GenBank/DDBJ databases">
        <title>Draft genome of the parsitic nematode Ancylostoma duodenale.</title>
        <authorList>
            <person name="Mitreva M."/>
        </authorList>
    </citation>
    <scope>NUCLEOTIDE SEQUENCE [LARGE SCALE GENOMIC DNA]</scope>
    <source>
        <strain evidence="3 4">Zhejiang</strain>
    </source>
</reference>
<dbReference type="InterPro" id="IPR002495">
    <property type="entry name" value="Glyco_trans_8"/>
</dbReference>
<sequence>MSEAWVTLATTDGYAQGALVLAHSLKASGTSKKLHCMVTSYVSPRLRAELEAQFDEVTFVDVLDSNDQENLALINRPDLGVTFTKLHCWRLTQYTKCVFLDADTMLIKFQPTECRFAINSGEKACGFVVKRSRPLSITLRESKIKLRRDPFGNFCWIVSGLHNTHESDECSSADFKVPDVDHVLQNADELFERPEFSAAADIGWPDCFNSGVFVYVPKP</sequence>
<keyword evidence="3" id="KW-0808">Transferase</keyword>
<accession>A0A0C2GTX2</accession>
<dbReference type="EC" id="2.4.1.186" evidence="2"/>
<dbReference type="Proteomes" id="UP000054047">
    <property type="component" value="Unassembled WGS sequence"/>
</dbReference>
<dbReference type="OrthoDB" id="2014201at2759"/>
<dbReference type="InterPro" id="IPR050587">
    <property type="entry name" value="GNT1/Glycosyltrans_8"/>
</dbReference>
<dbReference type="GO" id="GO:0005978">
    <property type="term" value="P:glycogen biosynthetic process"/>
    <property type="evidence" value="ECO:0007669"/>
    <property type="project" value="UniProtKB-ARBA"/>
</dbReference>
<proteinExistence type="inferred from homology"/>
<dbReference type="PANTHER" id="PTHR11183">
    <property type="entry name" value="GLYCOGENIN SUBFAMILY MEMBER"/>
    <property type="match status" value="1"/>
</dbReference>
<evidence type="ECO:0000256" key="1">
    <source>
        <dbReference type="ARBA" id="ARBA00038162"/>
    </source>
</evidence>
<dbReference type="Gene3D" id="3.90.550.10">
    <property type="entry name" value="Spore Coat Polysaccharide Biosynthesis Protein SpsA, Chain A"/>
    <property type="match status" value="1"/>
</dbReference>
<evidence type="ECO:0000256" key="2">
    <source>
        <dbReference type="ARBA" id="ARBA00038934"/>
    </source>
</evidence>
<dbReference type="SUPFAM" id="SSF53448">
    <property type="entry name" value="Nucleotide-diphospho-sugar transferases"/>
    <property type="match status" value="1"/>
</dbReference>
<comment type="similarity">
    <text evidence="1">Belongs to the glycosyltransferase 8 family. Glycogenin subfamily.</text>
</comment>
<dbReference type="Pfam" id="PF01501">
    <property type="entry name" value="Glyco_transf_8"/>
    <property type="match status" value="1"/>
</dbReference>
<dbReference type="AlphaFoldDB" id="A0A0C2GTX2"/>
<dbReference type="InterPro" id="IPR029044">
    <property type="entry name" value="Nucleotide-diphossugar_trans"/>
</dbReference>
<organism evidence="3 4">
    <name type="scientific">Ancylostoma duodenale</name>
    <dbReference type="NCBI Taxonomy" id="51022"/>
    <lineage>
        <taxon>Eukaryota</taxon>
        <taxon>Metazoa</taxon>
        <taxon>Ecdysozoa</taxon>
        <taxon>Nematoda</taxon>
        <taxon>Chromadorea</taxon>
        <taxon>Rhabditida</taxon>
        <taxon>Rhabditina</taxon>
        <taxon>Rhabditomorpha</taxon>
        <taxon>Strongyloidea</taxon>
        <taxon>Ancylostomatidae</taxon>
        <taxon>Ancylostomatinae</taxon>
        <taxon>Ancylostoma</taxon>
    </lineage>
</organism>
<dbReference type="EMBL" id="KN729312">
    <property type="protein sequence ID" value="KIH62429.1"/>
    <property type="molecule type" value="Genomic_DNA"/>
</dbReference>
<dbReference type="GO" id="GO:0008466">
    <property type="term" value="F:glycogenin glucosyltransferase activity"/>
    <property type="evidence" value="ECO:0007669"/>
    <property type="project" value="UniProtKB-EC"/>
</dbReference>
<keyword evidence="4" id="KW-1185">Reference proteome</keyword>
<protein>
    <recommendedName>
        <fullName evidence="2">glycogenin glucosyltransferase</fullName>
        <ecNumber evidence="2">2.4.1.186</ecNumber>
    </recommendedName>
</protein>
<gene>
    <name evidence="3" type="ORF">ANCDUO_07290</name>
</gene>
<evidence type="ECO:0000313" key="3">
    <source>
        <dbReference type="EMBL" id="KIH62429.1"/>
    </source>
</evidence>
<name>A0A0C2GTX2_9BILA</name>
<evidence type="ECO:0000313" key="4">
    <source>
        <dbReference type="Proteomes" id="UP000054047"/>
    </source>
</evidence>